<keyword evidence="4 6" id="KW-1133">Transmembrane helix</keyword>
<keyword evidence="5 6" id="KW-0472">Membrane</keyword>
<dbReference type="InterPro" id="IPR051791">
    <property type="entry name" value="Pra-immunoreactive"/>
</dbReference>
<evidence type="ECO:0000256" key="4">
    <source>
        <dbReference type="ARBA" id="ARBA00022989"/>
    </source>
</evidence>
<evidence type="ECO:0000256" key="3">
    <source>
        <dbReference type="ARBA" id="ARBA00022692"/>
    </source>
</evidence>
<dbReference type="EMBL" id="WUBR01000001">
    <property type="protein sequence ID" value="MWV27461.1"/>
    <property type="molecule type" value="Genomic_DNA"/>
</dbReference>
<name>A0A844XAG8_9SPHN</name>
<proteinExistence type="predicted"/>
<gene>
    <name evidence="8" type="ORF">GRF63_06040</name>
</gene>
<feature type="transmembrane region" description="Helical" evidence="6">
    <location>
        <begin position="55"/>
        <end position="73"/>
    </location>
</feature>
<dbReference type="GO" id="GO:0005886">
    <property type="term" value="C:plasma membrane"/>
    <property type="evidence" value="ECO:0007669"/>
    <property type="project" value="UniProtKB-SubCell"/>
</dbReference>
<dbReference type="AlphaFoldDB" id="A0A844XAG8"/>
<keyword evidence="2" id="KW-1003">Cell membrane</keyword>
<feature type="domain" description="RDD" evidence="7">
    <location>
        <begin position="5"/>
        <end position="141"/>
    </location>
</feature>
<comment type="caution">
    <text evidence="8">The sequence shown here is derived from an EMBL/GenBank/DDBJ whole genome shotgun (WGS) entry which is preliminary data.</text>
</comment>
<protein>
    <submittedName>
        <fullName evidence="8">RDD family protein</fullName>
    </submittedName>
</protein>
<comment type="subcellular location">
    <subcellularLocation>
        <location evidence="1">Cell membrane</location>
        <topology evidence="1">Multi-pass membrane protein</topology>
    </subcellularLocation>
</comment>
<feature type="transmembrane region" description="Helical" evidence="6">
    <location>
        <begin position="110"/>
        <end position="129"/>
    </location>
</feature>
<sequence>MVQFAGFWIRVGAYLIDAILLAIFIYLFQSLTGINMGASYSANMGDLSAAGGEDVASPLGSVISFLIYLVYFAGLESSAWQATVGKKALGLIVVDTSGNRISFLRALGRFFGRLLSAIILMIGYIMVAFTEKKQGLHDKLASTYVLKGQPGEYSTAGVFE</sequence>
<organism evidence="8 9">
    <name type="scientific">Aurantiacibacter rhizosphaerae</name>
    <dbReference type="NCBI Taxonomy" id="2691582"/>
    <lineage>
        <taxon>Bacteria</taxon>
        <taxon>Pseudomonadati</taxon>
        <taxon>Pseudomonadota</taxon>
        <taxon>Alphaproteobacteria</taxon>
        <taxon>Sphingomonadales</taxon>
        <taxon>Erythrobacteraceae</taxon>
        <taxon>Aurantiacibacter</taxon>
    </lineage>
</organism>
<evidence type="ECO:0000256" key="5">
    <source>
        <dbReference type="ARBA" id="ARBA00023136"/>
    </source>
</evidence>
<dbReference type="InterPro" id="IPR010432">
    <property type="entry name" value="RDD"/>
</dbReference>
<reference evidence="8 9" key="2">
    <citation type="submission" date="2020-02" db="EMBL/GenBank/DDBJ databases">
        <title>Erythrobacter dongmakensis sp. nov., isolated from a tidal mudflat.</title>
        <authorList>
            <person name="Kim I.S."/>
        </authorList>
    </citation>
    <scope>NUCLEOTIDE SEQUENCE [LARGE SCALE GENOMIC DNA]</scope>
    <source>
        <strain evidence="8 9">GH3-10</strain>
    </source>
</reference>
<evidence type="ECO:0000256" key="2">
    <source>
        <dbReference type="ARBA" id="ARBA00022475"/>
    </source>
</evidence>
<evidence type="ECO:0000313" key="8">
    <source>
        <dbReference type="EMBL" id="MWV27461.1"/>
    </source>
</evidence>
<dbReference type="PANTHER" id="PTHR36115">
    <property type="entry name" value="PROLINE-RICH ANTIGEN HOMOLOG-RELATED"/>
    <property type="match status" value="1"/>
</dbReference>
<dbReference type="PANTHER" id="PTHR36115:SF9">
    <property type="entry name" value="LMO1584 PROTEIN"/>
    <property type="match status" value="1"/>
</dbReference>
<dbReference type="Pfam" id="PF06271">
    <property type="entry name" value="RDD"/>
    <property type="match status" value="1"/>
</dbReference>
<evidence type="ECO:0000259" key="7">
    <source>
        <dbReference type="Pfam" id="PF06271"/>
    </source>
</evidence>
<dbReference type="Proteomes" id="UP000461409">
    <property type="component" value="Unassembled WGS sequence"/>
</dbReference>
<evidence type="ECO:0000256" key="6">
    <source>
        <dbReference type="SAM" id="Phobius"/>
    </source>
</evidence>
<evidence type="ECO:0000313" key="9">
    <source>
        <dbReference type="Proteomes" id="UP000461409"/>
    </source>
</evidence>
<accession>A0A844XAG8</accession>
<reference evidence="8 9" key="1">
    <citation type="submission" date="2019-12" db="EMBL/GenBank/DDBJ databases">
        <authorList>
            <person name="Lee S.D."/>
        </authorList>
    </citation>
    <scope>NUCLEOTIDE SEQUENCE [LARGE SCALE GENOMIC DNA]</scope>
    <source>
        <strain evidence="8 9">GH3-10</strain>
    </source>
</reference>
<feature type="transmembrane region" description="Helical" evidence="6">
    <location>
        <begin position="7"/>
        <end position="28"/>
    </location>
</feature>
<keyword evidence="3 6" id="KW-0812">Transmembrane</keyword>
<evidence type="ECO:0000256" key="1">
    <source>
        <dbReference type="ARBA" id="ARBA00004651"/>
    </source>
</evidence>
<keyword evidence="9" id="KW-1185">Reference proteome</keyword>